<name>A0AAV2SXD6_MEGNR</name>
<proteinExistence type="predicted"/>
<organism evidence="1 2">
    <name type="scientific">Meganyctiphanes norvegica</name>
    <name type="common">Northern krill</name>
    <name type="synonym">Thysanopoda norvegica</name>
    <dbReference type="NCBI Taxonomy" id="48144"/>
    <lineage>
        <taxon>Eukaryota</taxon>
        <taxon>Metazoa</taxon>
        <taxon>Ecdysozoa</taxon>
        <taxon>Arthropoda</taxon>
        <taxon>Crustacea</taxon>
        <taxon>Multicrustacea</taxon>
        <taxon>Malacostraca</taxon>
        <taxon>Eumalacostraca</taxon>
        <taxon>Eucarida</taxon>
        <taxon>Euphausiacea</taxon>
        <taxon>Euphausiidae</taxon>
        <taxon>Meganyctiphanes</taxon>
    </lineage>
</organism>
<dbReference type="EMBL" id="CAXKWB010135335">
    <property type="protein sequence ID" value="CAL4244065.1"/>
    <property type="molecule type" value="Genomic_DNA"/>
</dbReference>
<comment type="caution">
    <text evidence="1">The sequence shown here is derived from an EMBL/GenBank/DDBJ whole genome shotgun (WGS) entry which is preliminary data.</text>
</comment>
<sequence length="101" mass="12711">TAFRPRRLYHKGNYEEMNRLLDEVNWEVEFEGKTTQERWNIFKNKLEEITSQCIPMSKPRRFLAPWMNRKVVKAYKKKYHAWKRYMQHRRSAGWREYVREK</sequence>
<dbReference type="Proteomes" id="UP001497623">
    <property type="component" value="Unassembled WGS sequence"/>
</dbReference>
<evidence type="ECO:0000313" key="1">
    <source>
        <dbReference type="EMBL" id="CAL4244065.1"/>
    </source>
</evidence>
<dbReference type="AlphaFoldDB" id="A0AAV2SXD6"/>
<gene>
    <name evidence="1" type="ORF">MNOR_LOCUS40915</name>
</gene>
<feature type="non-terminal residue" evidence="1">
    <location>
        <position position="1"/>
    </location>
</feature>
<keyword evidence="2" id="KW-1185">Reference proteome</keyword>
<accession>A0AAV2SXD6</accession>
<evidence type="ECO:0000313" key="2">
    <source>
        <dbReference type="Proteomes" id="UP001497623"/>
    </source>
</evidence>
<reference evidence="1 2" key="1">
    <citation type="submission" date="2024-05" db="EMBL/GenBank/DDBJ databases">
        <authorList>
            <person name="Wallberg A."/>
        </authorList>
    </citation>
    <scope>NUCLEOTIDE SEQUENCE [LARGE SCALE GENOMIC DNA]</scope>
</reference>
<protein>
    <submittedName>
        <fullName evidence="1">Uncharacterized protein</fullName>
    </submittedName>
</protein>